<accession>A0A418XLW8</accession>
<dbReference type="Proteomes" id="UP000284021">
    <property type="component" value="Unassembled WGS sequence"/>
</dbReference>
<dbReference type="OrthoDB" id="5741895at2"/>
<dbReference type="RefSeq" id="WP_119953989.1">
    <property type="nucleotide sequence ID" value="NZ_QYUR01000002.1"/>
</dbReference>
<feature type="transmembrane region" description="Helical" evidence="2">
    <location>
        <begin position="12"/>
        <end position="34"/>
    </location>
</feature>
<keyword evidence="2" id="KW-0472">Membrane</keyword>
<evidence type="ECO:0000256" key="2">
    <source>
        <dbReference type="SAM" id="Phobius"/>
    </source>
</evidence>
<feature type="compositionally biased region" description="Basic and acidic residues" evidence="1">
    <location>
        <begin position="72"/>
        <end position="93"/>
    </location>
</feature>
<gene>
    <name evidence="3" type="ORF">D3879_09540</name>
</gene>
<dbReference type="AlphaFoldDB" id="A0A418XLW8"/>
<comment type="caution">
    <text evidence="3">The sequence shown here is derived from an EMBL/GenBank/DDBJ whole genome shotgun (WGS) entry which is preliminary data.</text>
</comment>
<protein>
    <submittedName>
        <fullName evidence="3">Uncharacterized protein</fullName>
    </submittedName>
</protein>
<keyword evidence="2" id="KW-1133">Transmembrane helix</keyword>
<proteinExistence type="predicted"/>
<name>A0A418XLW8_9PSED</name>
<organism evidence="3 4">
    <name type="scientific">Pseudomonas cavernicola</name>
    <dbReference type="NCBI Taxonomy" id="2320866"/>
    <lineage>
        <taxon>Bacteria</taxon>
        <taxon>Pseudomonadati</taxon>
        <taxon>Pseudomonadota</taxon>
        <taxon>Gammaproteobacteria</taxon>
        <taxon>Pseudomonadales</taxon>
        <taxon>Pseudomonadaceae</taxon>
        <taxon>Pseudomonas</taxon>
    </lineage>
</organism>
<evidence type="ECO:0000313" key="3">
    <source>
        <dbReference type="EMBL" id="RJG13468.1"/>
    </source>
</evidence>
<evidence type="ECO:0000256" key="1">
    <source>
        <dbReference type="SAM" id="MobiDB-lite"/>
    </source>
</evidence>
<feature type="region of interest" description="Disordered" evidence="1">
    <location>
        <begin position="72"/>
        <end position="100"/>
    </location>
</feature>
<reference evidence="3 4" key="1">
    <citation type="submission" date="2018-09" db="EMBL/GenBank/DDBJ databases">
        <authorList>
            <person name="Zhu H."/>
        </authorList>
    </citation>
    <scope>NUCLEOTIDE SEQUENCE [LARGE SCALE GENOMIC DNA]</scope>
    <source>
        <strain evidence="3 4">K1S02-6</strain>
    </source>
</reference>
<sequence>MARRPPRPFHEEVALIIVRMLLGLGVALLLWLVYMKVITHTVTNMQNEILANSQKAQMKASAQYQQIREREAAQRLEQQHRQTMSDEEARRQQVLENQKNAKVVQARSQLERQKSAAWSQFYKEPSYCSNWQTDQQMVGCQNHKLRTRSEFEQKWAAGELDQSNG</sequence>
<keyword evidence="2" id="KW-0812">Transmembrane</keyword>
<keyword evidence="4" id="KW-1185">Reference proteome</keyword>
<evidence type="ECO:0000313" key="4">
    <source>
        <dbReference type="Proteomes" id="UP000284021"/>
    </source>
</evidence>
<dbReference type="EMBL" id="QYUR01000002">
    <property type="protein sequence ID" value="RJG13468.1"/>
    <property type="molecule type" value="Genomic_DNA"/>
</dbReference>